<dbReference type="PANTHER" id="PTHR24096">
    <property type="entry name" value="LONG-CHAIN-FATTY-ACID--COA LIGASE"/>
    <property type="match status" value="1"/>
</dbReference>
<dbReference type="InterPro" id="IPR025110">
    <property type="entry name" value="AMP-bd_C"/>
</dbReference>
<dbReference type="Proteomes" id="UP000550260">
    <property type="component" value="Unassembled WGS sequence"/>
</dbReference>
<dbReference type="SUPFAM" id="SSF56801">
    <property type="entry name" value="Acetyl-CoA synthetase-like"/>
    <property type="match status" value="1"/>
</dbReference>
<evidence type="ECO:0000313" key="5">
    <source>
        <dbReference type="EMBL" id="MBB2500516.1"/>
    </source>
</evidence>
<dbReference type="Pfam" id="PF00501">
    <property type="entry name" value="AMP-binding"/>
    <property type="match status" value="1"/>
</dbReference>
<evidence type="ECO:0000259" key="4">
    <source>
        <dbReference type="Pfam" id="PF13193"/>
    </source>
</evidence>
<evidence type="ECO:0000313" key="6">
    <source>
        <dbReference type="Proteomes" id="UP000550260"/>
    </source>
</evidence>
<dbReference type="InterPro" id="IPR000873">
    <property type="entry name" value="AMP-dep_synth/lig_dom"/>
</dbReference>
<organism evidence="5 6">
    <name type="scientific">Amycolatopsis echigonensis</name>
    <dbReference type="NCBI Taxonomy" id="2576905"/>
    <lineage>
        <taxon>Bacteria</taxon>
        <taxon>Bacillati</taxon>
        <taxon>Actinomycetota</taxon>
        <taxon>Actinomycetes</taxon>
        <taxon>Pseudonocardiales</taxon>
        <taxon>Pseudonocardiaceae</taxon>
        <taxon>Amycolatopsis</taxon>
    </lineage>
</organism>
<dbReference type="PANTHER" id="PTHR24096:SF149">
    <property type="entry name" value="AMP-BINDING DOMAIN-CONTAINING PROTEIN-RELATED"/>
    <property type="match status" value="1"/>
</dbReference>
<dbReference type="Pfam" id="PF13193">
    <property type="entry name" value="AMP-binding_C"/>
    <property type="match status" value="1"/>
</dbReference>
<dbReference type="Gene3D" id="3.30.300.30">
    <property type="match status" value="1"/>
</dbReference>
<dbReference type="Gene3D" id="3.40.50.12780">
    <property type="entry name" value="N-terminal domain of ligase-like"/>
    <property type="match status" value="1"/>
</dbReference>
<evidence type="ECO:0000259" key="3">
    <source>
        <dbReference type="Pfam" id="PF00501"/>
    </source>
</evidence>
<dbReference type="InterPro" id="IPR045851">
    <property type="entry name" value="AMP-bd_C_sf"/>
</dbReference>
<comment type="caution">
    <text evidence="5">The sequence shown here is derived from an EMBL/GenBank/DDBJ whole genome shotgun (WGS) entry which is preliminary data.</text>
</comment>
<feature type="domain" description="AMP-dependent synthetase/ligase" evidence="3">
    <location>
        <begin position="25"/>
        <end position="414"/>
    </location>
</feature>
<evidence type="ECO:0000256" key="1">
    <source>
        <dbReference type="ARBA" id="ARBA00006432"/>
    </source>
</evidence>
<sequence length="549" mass="58169">MTYWPDPIPRRLDYPAVSVGELLTAVCRRFADQVVIEDGAEEVTFAQLLAESSALAHALHADGLGPGDTVLLHLPNGRDYVVAYTGVQLAGAAVSPANPLHPVDGLRHQIQESRAVAVLSHPDHVESALRAAEGTAVRRVVTTAGSAAAPAAQDPPDVLSLADYAAGQPTEPPAPKATSEDIAHLAFTGGTTGVSKGVRVLNRNVIANVTQAVAWRGGYAIDLASGELELRSFGRDDTGLQAGRGVSVVAGPMYHAQALINTLFMITAGARIVIMGRFDPDVMLGLIESKRATYLNGSPTMWHALLACPSARTRDLTSVQVVSSGAAPIDLETMKALRSVFPSAMLNEGWGLTEGTCLVAASPAFHGARRKLGSVGQPVPDTTLEVRAPDGTVLGPNEHGELWVRGPQVSDGYLGHDELTAEQFVGGWLRTGDIGCVDEEGFVFISDRLKDMLIYKGYNVYPRELEELIVQYPGVDGAAVVGRPDAAAGQLPVAFVVAKPGAEIDPVQLQAFVAERVLPYKKLREVHVIDKLPSSAAGKILKAELRKQL</sequence>
<comment type="similarity">
    <text evidence="1">Belongs to the ATP-dependent AMP-binding enzyme family.</text>
</comment>
<protein>
    <submittedName>
        <fullName evidence="5">AMP-binding protein</fullName>
    </submittedName>
</protein>
<keyword evidence="2" id="KW-0436">Ligase</keyword>
<dbReference type="AlphaFoldDB" id="A0A8E1VY82"/>
<feature type="domain" description="AMP-binding enzyme C-terminal" evidence="4">
    <location>
        <begin position="464"/>
        <end position="539"/>
    </location>
</feature>
<dbReference type="GO" id="GO:0016405">
    <property type="term" value="F:CoA-ligase activity"/>
    <property type="evidence" value="ECO:0007669"/>
    <property type="project" value="TreeGrafter"/>
</dbReference>
<dbReference type="RefSeq" id="WP_183124203.1">
    <property type="nucleotide sequence ID" value="NZ_JACJHR010000019.1"/>
</dbReference>
<accession>A0A8E1VY82</accession>
<dbReference type="PROSITE" id="PS00455">
    <property type="entry name" value="AMP_BINDING"/>
    <property type="match status" value="1"/>
</dbReference>
<gene>
    <name evidence="5" type="ORF">H5411_15455</name>
</gene>
<dbReference type="EMBL" id="JACJHR010000019">
    <property type="protein sequence ID" value="MBB2500516.1"/>
    <property type="molecule type" value="Genomic_DNA"/>
</dbReference>
<evidence type="ECO:0000256" key="2">
    <source>
        <dbReference type="ARBA" id="ARBA00022598"/>
    </source>
</evidence>
<name>A0A8E1VY82_9PSEU</name>
<proteinExistence type="inferred from homology"/>
<reference evidence="5 6" key="1">
    <citation type="submission" date="2020-08" db="EMBL/GenBank/DDBJ databases">
        <title>Amycolatopsis echigonensis JCM 21831.</title>
        <authorList>
            <person name="Tedsree N."/>
            <person name="Kuncharoen N."/>
            <person name="Likhitwitayawuid K."/>
            <person name="Tanasupawat S."/>
        </authorList>
    </citation>
    <scope>NUCLEOTIDE SEQUENCE [LARGE SCALE GENOMIC DNA]</scope>
    <source>
        <strain evidence="5 6">JCM 21831</strain>
    </source>
</reference>
<dbReference type="InterPro" id="IPR020845">
    <property type="entry name" value="AMP-binding_CS"/>
</dbReference>
<dbReference type="InterPro" id="IPR042099">
    <property type="entry name" value="ANL_N_sf"/>
</dbReference>